<sequence>MPDFSSSSFFPLLRVAPSGLSCIPDTSNTVAYPISLLGLTDSVHHDNGLSAGPRPANETHQDPFMVSIPTVEYNQLIGTSLRYGSRLILPLVKLLSETQPQQQIYNLEPEHCIETSPERESTSLLENETNDYQDRLDEWVVSQPDSANEYTPRQSSFCSVVSAGSRAESYPTNSGRRAPREGNRTICLLNLAEGTKHSDVASIVRGGQVLDIYLRYRDNTASVSFLHEADAEAFFSHVRKHDLYIKNKRVFVTWSERQFNLSDHIVRKISRGATRNLVIRKCGLNHTMKSIRDDLEHIHNLVVLKVEFASGNCYIGTNSITAAAFARTCMMSRQKYKCSRIEYDIDECCQPLDQEPFRRPSRAKPPPAVKERRPSTTTNRFNLLDMNHDDDEA</sequence>
<evidence type="ECO:0000256" key="1">
    <source>
        <dbReference type="SAM" id="MobiDB-lite"/>
    </source>
</evidence>
<accession>A0ABY6U653</accession>
<dbReference type="InterPro" id="IPR035979">
    <property type="entry name" value="RBD_domain_sf"/>
</dbReference>
<organism evidence="2 3">
    <name type="scientific">Bionectria ochroleuca</name>
    <name type="common">Gliocladium roseum</name>
    <dbReference type="NCBI Taxonomy" id="29856"/>
    <lineage>
        <taxon>Eukaryota</taxon>
        <taxon>Fungi</taxon>
        <taxon>Dikarya</taxon>
        <taxon>Ascomycota</taxon>
        <taxon>Pezizomycotina</taxon>
        <taxon>Sordariomycetes</taxon>
        <taxon>Hypocreomycetidae</taxon>
        <taxon>Hypocreales</taxon>
        <taxon>Bionectriaceae</taxon>
        <taxon>Clonostachys</taxon>
    </lineage>
</organism>
<comment type="caution">
    <text evidence="2">The sequence shown here is derived from an EMBL/GenBank/DDBJ whole genome shotgun (WGS) entry which is preliminary data.</text>
</comment>
<keyword evidence="3" id="KW-1185">Reference proteome</keyword>
<dbReference type="InterPro" id="IPR012677">
    <property type="entry name" value="Nucleotide-bd_a/b_plait_sf"/>
</dbReference>
<evidence type="ECO:0008006" key="4">
    <source>
        <dbReference type="Google" id="ProtNLM"/>
    </source>
</evidence>
<dbReference type="EMBL" id="CABFNS010000750">
    <property type="protein sequence ID" value="VUC26492.1"/>
    <property type="molecule type" value="Genomic_DNA"/>
</dbReference>
<evidence type="ECO:0000313" key="2">
    <source>
        <dbReference type="EMBL" id="VUC26492.1"/>
    </source>
</evidence>
<evidence type="ECO:0000313" key="3">
    <source>
        <dbReference type="Proteomes" id="UP000766486"/>
    </source>
</evidence>
<dbReference type="Proteomes" id="UP000766486">
    <property type="component" value="Unassembled WGS sequence"/>
</dbReference>
<reference evidence="2 3" key="1">
    <citation type="submission" date="2019-06" db="EMBL/GenBank/DDBJ databases">
        <authorList>
            <person name="Broberg M."/>
        </authorList>
    </citation>
    <scope>NUCLEOTIDE SEQUENCE [LARGE SCALE GENOMIC DNA]</scope>
</reference>
<protein>
    <recommendedName>
        <fullName evidence="4">RRM domain-containing protein</fullName>
    </recommendedName>
</protein>
<dbReference type="SUPFAM" id="SSF54928">
    <property type="entry name" value="RNA-binding domain, RBD"/>
    <property type="match status" value="1"/>
</dbReference>
<gene>
    <name evidence="2" type="ORF">CLO192961_LOCUS190659</name>
</gene>
<dbReference type="Gene3D" id="3.30.70.330">
    <property type="match status" value="1"/>
</dbReference>
<name>A0ABY6U653_BIOOC</name>
<feature type="region of interest" description="Disordered" evidence="1">
    <location>
        <begin position="355"/>
        <end position="393"/>
    </location>
</feature>
<dbReference type="CDD" id="cd12261">
    <property type="entry name" value="RRM1_3_MRN1"/>
    <property type="match status" value="1"/>
</dbReference>
<proteinExistence type="predicted"/>